<reference evidence="1" key="1">
    <citation type="submission" date="2012-11" db="EMBL/GenBank/DDBJ databases">
        <title>Dependencies among metagenomic species, viruses, plasmids and units of genetic variation.</title>
        <authorList>
            <person name="Nielsen H.B."/>
            <person name="Almeida M."/>
            <person name="Juncker A.S."/>
            <person name="Rasmussen S."/>
            <person name="Li J."/>
            <person name="Sunagawa S."/>
            <person name="Plichta D."/>
            <person name="Gautier L."/>
            <person name="Le Chatelier E."/>
            <person name="Peletier E."/>
            <person name="Bonde I."/>
            <person name="Nielsen T."/>
            <person name="Manichanh C."/>
            <person name="Arumugam M."/>
            <person name="Batto J."/>
            <person name="Santos M.B.Q.D."/>
            <person name="Blom N."/>
            <person name="Borruel N."/>
            <person name="Burgdorf K.S."/>
            <person name="Boumezbeur F."/>
            <person name="Casellas F."/>
            <person name="Dore J."/>
            <person name="Guarner F."/>
            <person name="Hansen T."/>
            <person name="Hildebrand F."/>
            <person name="Kaas R.S."/>
            <person name="Kennedy S."/>
            <person name="Kristiansen K."/>
            <person name="Kultima J.R."/>
            <person name="Leonard P."/>
            <person name="Levenez F."/>
            <person name="Lund O."/>
            <person name="Moumen B."/>
            <person name="Le Paslier D."/>
            <person name="Pons N."/>
            <person name="Pedersen O."/>
            <person name="Prifti E."/>
            <person name="Qin J."/>
            <person name="Raes J."/>
            <person name="Tap J."/>
            <person name="Tims S."/>
            <person name="Ussery D.W."/>
            <person name="Yamada T."/>
            <person name="MetaHit consortium"/>
            <person name="Renault P."/>
            <person name="Sicheritz-Ponten T."/>
            <person name="Bork P."/>
            <person name="Wang J."/>
            <person name="Brunak S."/>
            <person name="Ehrlich S.D."/>
        </authorList>
    </citation>
    <scope>NUCLEOTIDE SEQUENCE [LARGE SCALE GENOMIC DNA]</scope>
</reference>
<organism evidence="1">
    <name type="scientific">Megasphaera elsdenii CAG:570</name>
    <dbReference type="NCBI Taxonomy" id="1263087"/>
    <lineage>
        <taxon>Bacteria</taxon>
        <taxon>Bacillati</taxon>
        <taxon>Bacillota</taxon>
        <taxon>Negativicutes</taxon>
        <taxon>Veillonellales</taxon>
        <taxon>Veillonellaceae</taxon>
        <taxon>Megasphaera</taxon>
    </lineage>
</organism>
<dbReference type="EMBL" id="CBKE010000024">
    <property type="protein sequence ID" value="CDF04101.1"/>
    <property type="molecule type" value="Genomic_DNA"/>
</dbReference>
<sequence>MGSAFGQVDLFLSGHIEQAFGNILAGNTPELITLTARQDGHGNPFRLRRRQDEDDMGRRFFQGLQKGIESFCRQHMDFIDDVNLLMAFSRHEFNRFPQGADVFDAAVGSGIDFDDIQGLAAHDVAADFTFIARVGRRPVDTVHGPGKNFSRARLARPAGTGKQVSMGYFVRIYRFLQGFRDMGLADDIFKILRPPFAV</sequence>
<name>R7MUR6_MEGEL</name>
<evidence type="ECO:0000313" key="1">
    <source>
        <dbReference type="EMBL" id="CDF04101.1"/>
    </source>
</evidence>
<dbReference type="AlphaFoldDB" id="R7MUR6"/>
<gene>
    <name evidence="1" type="ORF">BN715_00021</name>
</gene>
<proteinExistence type="predicted"/>
<accession>R7MUR6</accession>
<protein>
    <submittedName>
        <fullName evidence="1">DNA polymerase subunits gamma and tau</fullName>
    </submittedName>
</protein>
<dbReference type="Proteomes" id="UP000017908">
    <property type="component" value="Unassembled WGS sequence"/>
</dbReference>
<comment type="caution">
    <text evidence="1">The sequence shown here is derived from an EMBL/GenBank/DDBJ whole genome shotgun (WGS) entry which is preliminary data.</text>
</comment>